<accession>A0AAE4FRL2</accession>
<dbReference type="CDD" id="cd03352">
    <property type="entry name" value="LbH_LpxD"/>
    <property type="match status" value="1"/>
</dbReference>
<sequence>MEIVELATRLQAQLDPMTNLEILGVAPIDQAQESDITFLVNPKYAHKLQDCQAGAILVNEDFDAPAPCPLLRVKHPYLAFAQAIELFYPPTPLPTQIHPTAVIGQNVSVGEDVAIGAYVVIGDDVVIGHRVTIHPHCVIYRGASLGDDTLLHSHVVIREQVKLGNQVIIQNGVVIGADGYGFVTLPNGQHHKIPQVGTVVIEDQVEIQANTTIDRATLGETRLGKGTKVDNLVQIAHNCTVGQHSLLCGQVGLAGSTQVGNHVVLAGQVGAAGHLSIGDGTMAGAKTGINNSLPAGSRVSGYPAMDHKVWLRVVAELKQLPQLMKRLRKLENQLSQD</sequence>
<comment type="subunit">
    <text evidence="7">Homotrimer.</text>
</comment>
<dbReference type="InterPro" id="IPR018357">
    <property type="entry name" value="Hexapep_transf_CS"/>
</dbReference>
<dbReference type="GO" id="GO:0031470">
    <property type="term" value="C:carboxysome"/>
    <property type="evidence" value="ECO:0007669"/>
    <property type="project" value="UniProtKB-ARBA"/>
</dbReference>
<comment type="similarity">
    <text evidence="7">Belongs to the transferase hexapeptide repeat family. LpxD subfamily.</text>
</comment>
<feature type="domain" description="UDP-3-O-[3-hydroxymyristoyl] glucosamine N-acyltransferase non-repeat region" evidence="8">
    <location>
        <begin position="19"/>
        <end position="86"/>
    </location>
</feature>
<dbReference type="RefSeq" id="WP_322877028.1">
    <property type="nucleotide sequence ID" value="NZ_JAVMIP010000002.1"/>
</dbReference>
<dbReference type="InterPro" id="IPR007691">
    <property type="entry name" value="LpxD"/>
</dbReference>
<proteinExistence type="inferred from homology"/>
<dbReference type="GO" id="GO:0016020">
    <property type="term" value="C:membrane"/>
    <property type="evidence" value="ECO:0007669"/>
    <property type="project" value="GOC"/>
</dbReference>
<comment type="catalytic activity">
    <reaction evidence="7">
        <text>a UDP-3-O-[(3R)-3-hydroxyacyl]-alpha-D-glucosamine + a (3R)-hydroxyacyl-[ACP] = a UDP-2-N,3-O-bis[(3R)-3-hydroxyacyl]-alpha-D-glucosamine + holo-[ACP] + H(+)</text>
        <dbReference type="Rhea" id="RHEA:53836"/>
        <dbReference type="Rhea" id="RHEA-COMP:9685"/>
        <dbReference type="Rhea" id="RHEA-COMP:9945"/>
        <dbReference type="ChEBI" id="CHEBI:15378"/>
        <dbReference type="ChEBI" id="CHEBI:64479"/>
        <dbReference type="ChEBI" id="CHEBI:78827"/>
        <dbReference type="ChEBI" id="CHEBI:137740"/>
        <dbReference type="ChEBI" id="CHEBI:137748"/>
        <dbReference type="EC" id="2.3.1.191"/>
    </reaction>
</comment>
<dbReference type="InterPro" id="IPR020573">
    <property type="entry name" value="UDP_GlcNAc_AcTrfase_non-rep"/>
</dbReference>
<evidence type="ECO:0000256" key="5">
    <source>
        <dbReference type="ARBA" id="ARBA00023098"/>
    </source>
</evidence>
<keyword evidence="5 7" id="KW-0443">Lipid metabolism</keyword>
<reference evidence="11" key="1">
    <citation type="submission" date="2023-07" db="EMBL/GenBank/DDBJ databases">
        <authorList>
            <person name="Luz R."/>
            <person name="Cordeiro R."/>
            <person name="Fonseca A."/>
            <person name="Goncalves V."/>
        </authorList>
    </citation>
    <scope>NUCLEOTIDE SEQUENCE [LARGE SCALE GENOMIC DNA]</scope>
    <source>
        <strain evidence="11">BACA0444</strain>
    </source>
</reference>
<dbReference type="Pfam" id="PF25087">
    <property type="entry name" value="GMPPB_C"/>
    <property type="match status" value="1"/>
</dbReference>
<evidence type="ECO:0000256" key="1">
    <source>
        <dbReference type="ARBA" id="ARBA00022516"/>
    </source>
</evidence>
<feature type="domain" description="Mannose-1-phosphate guanyltransferase C-terminal" evidence="9">
    <location>
        <begin position="99"/>
        <end position="178"/>
    </location>
</feature>
<dbReference type="GO" id="GO:0103118">
    <property type="term" value="F:UDP-3-O-[(3R)-3-hydroxyacyl]-glucosamine N-acyltransferase activity"/>
    <property type="evidence" value="ECO:0007669"/>
    <property type="project" value="UniProtKB-EC"/>
</dbReference>
<dbReference type="NCBIfam" id="TIGR01853">
    <property type="entry name" value="lipid_A_lpxD"/>
    <property type="match status" value="1"/>
</dbReference>
<comment type="pathway">
    <text evidence="7">Bacterial outer membrane biogenesis; LPS lipid A biosynthesis.</text>
</comment>
<organism evidence="10 11">
    <name type="scientific">Pseudocalidococcus azoricus BACA0444</name>
    <dbReference type="NCBI Taxonomy" id="2918990"/>
    <lineage>
        <taxon>Bacteria</taxon>
        <taxon>Bacillati</taxon>
        <taxon>Cyanobacteriota</taxon>
        <taxon>Cyanophyceae</taxon>
        <taxon>Acaryochloridales</taxon>
        <taxon>Thermosynechococcaceae</taxon>
        <taxon>Pseudocalidococcus</taxon>
        <taxon>Pseudocalidococcus azoricus</taxon>
    </lineage>
</organism>
<evidence type="ECO:0000259" key="9">
    <source>
        <dbReference type="Pfam" id="PF25087"/>
    </source>
</evidence>
<dbReference type="PROSITE" id="PS00101">
    <property type="entry name" value="HEXAPEP_TRANSFERASES"/>
    <property type="match status" value="1"/>
</dbReference>
<dbReference type="HAMAP" id="MF_00523">
    <property type="entry name" value="LpxD"/>
    <property type="match status" value="1"/>
</dbReference>
<dbReference type="InterPro" id="IPR011004">
    <property type="entry name" value="Trimer_LpxA-like_sf"/>
</dbReference>
<keyword evidence="3 7" id="KW-0808">Transferase</keyword>
<protein>
    <recommendedName>
        <fullName evidence="7">UDP-3-O-acylglucosamine N-acyltransferase</fullName>
        <ecNumber evidence="7">2.3.1.191</ecNumber>
    </recommendedName>
</protein>
<dbReference type="Gene3D" id="2.160.10.10">
    <property type="entry name" value="Hexapeptide repeat proteins"/>
    <property type="match status" value="1"/>
</dbReference>
<dbReference type="AlphaFoldDB" id="A0AAE4FRL2"/>
<keyword evidence="4 7" id="KW-0677">Repeat</keyword>
<evidence type="ECO:0000256" key="7">
    <source>
        <dbReference type="HAMAP-Rule" id="MF_00523"/>
    </source>
</evidence>
<name>A0AAE4FRL2_9CYAN</name>
<evidence type="ECO:0000259" key="8">
    <source>
        <dbReference type="Pfam" id="PF04613"/>
    </source>
</evidence>
<evidence type="ECO:0000256" key="4">
    <source>
        <dbReference type="ARBA" id="ARBA00022737"/>
    </source>
</evidence>
<keyword evidence="2 7" id="KW-0441">Lipid A biosynthesis</keyword>
<dbReference type="GO" id="GO:0016410">
    <property type="term" value="F:N-acyltransferase activity"/>
    <property type="evidence" value="ECO:0007669"/>
    <property type="project" value="InterPro"/>
</dbReference>
<gene>
    <name evidence="7 10" type="primary">lpxD</name>
    <name evidence="10" type="ORF">RIF25_02750</name>
</gene>
<dbReference type="PANTHER" id="PTHR43378">
    <property type="entry name" value="UDP-3-O-ACYLGLUCOSAMINE N-ACYLTRANSFERASE"/>
    <property type="match status" value="1"/>
</dbReference>
<dbReference type="GO" id="GO:0009245">
    <property type="term" value="P:lipid A biosynthetic process"/>
    <property type="evidence" value="ECO:0007669"/>
    <property type="project" value="UniProtKB-UniRule"/>
</dbReference>
<dbReference type="PANTHER" id="PTHR43378:SF2">
    <property type="entry name" value="UDP-3-O-ACYLGLUCOSAMINE N-ACYLTRANSFERASE 1, MITOCHONDRIAL-RELATED"/>
    <property type="match status" value="1"/>
</dbReference>
<evidence type="ECO:0000313" key="11">
    <source>
        <dbReference type="Proteomes" id="UP001268256"/>
    </source>
</evidence>
<feature type="active site" description="Proton acceptor" evidence="7">
    <location>
        <position position="237"/>
    </location>
</feature>
<evidence type="ECO:0000256" key="2">
    <source>
        <dbReference type="ARBA" id="ARBA00022556"/>
    </source>
</evidence>
<dbReference type="GO" id="GO:0043886">
    <property type="term" value="F:structural constituent of carboxysome shell"/>
    <property type="evidence" value="ECO:0007669"/>
    <property type="project" value="UniProtKB-ARBA"/>
</dbReference>
<evidence type="ECO:0000313" key="10">
    <source>
        <dbReference type="EMBL" id="MDS3859720.1"/>
    </source>
</evidence>
<dbReference type="EC" id="2.3.1.191" evidence="7"/>
<dbReference type="EMBL" id="JAVMIP010000002">
    <property type="protein sequence ID" value="MDS3859720.1"/>
    <property type="molecule type" value="Genomic_DNA"/>
</dbReference>
<dbReference type="Pfam" id="PF04613">
    <property type="entry name" value="LpxD"/>
    <property type="match status" value="1"/>
</dbReference>
<comment type="function">
    <text evidence="7">Catalyzes the N-acylation of UDP-3-O-acylglucosamine using 3-hydroxyacyl-ACP as the acyl donor. Is involved in the biosynthesis of lipid A, a phosphorylated glycolipid that anchors the lipopolysaccharide to the outer membrane of the cell.</text>
</comment>
<keyword evidence="6 7" id="KW-0012">Acyltransferase</keyword>
<dbReference type="Proteomes" id="UP001268256">
    <property type="component" value="Unassembled WGS sequence"/>
</dbReference>
<dbReference type="SUPFAM" id="SSF51161">
    <property type="entry name" value="Trimeric LpxA-like enzymes"/>
    <property type="match status" value="1"/>
</dbReference>
<dbReference type="NCBIfam" id="NF002060">
    <property type="entry name" value="PRK00892.1"/>
    <property type="match status" value="1"/>
</dbReference>
<evidence type="ECO:0000256" key="6">
    <source>
        <dbReference type="ARBA" id="ARBA00023315"/>
    </source>
</evidence>
<dbReference type="Gene3D" id="3.40.1390.10">
    <property type="entry name" value="MurE/MurF, N-terminal domain"/>
    <property type="match status" value="1"/>
</dbReference>
<comment type="caution">
    <text evidence="10">The sequence shown here is derived from an EMBL/GenBank/DDBJ whole genome shotgun (WGS) entry which is preliminary data.</text>
</comment>
<dbReference type="InterPro" id="IPR056729">
    <property type="entry name" value="GMPPB_C"/>
</dbReference>
<keyword evidence="11" id="KW-1185">Reference proteome</keyword>
<evidence type="ECO:0000256" key="3">
    <source>
        <dbReference type="ARBA" id="ARBA00022679"/>
    </source>
</evidence>
<keyword evidence="1 7" id="KW-0444">Lipid biosynthesis</keyword>